<comment type="caution">
    <text evidence="1">The sequence shown here is derived from an EMBL/GenBank/DDBJ whole genome shotgun (WGS) entry which is preliminary data.</text>
</comment>
<keyword evidence="2" id="KW-1185">Reference proteome</keyword>
<evidence type="ECO:0000313" key="1">
    <source>
        <dbReference type="EMBL" id="CAH3832529.1"/>
    </source>
</evidence>
<evidence type="ECO:0000313" key="2">
    <source>
        <dbReference type="Proteomes" id="UP001152562"/>
    </source>
</evidence>
<protein>
    <submittedName>
        <fullName evidence="1">Uncharacterized protein</fullName>
    </submittedName>
</protein>
<gene>
    <name evidence="1" type="ORF">PIBRA_LOCUS163</name>
</gene>
<sequence>MRDGQPYIHPQLKVSVLLFNLSDSRPAKLTTPLNKVKRLLELCLGAPLMCRRTPSPPVPPSALANSSPQKLLALMPYIRLISKRYFVGAPIKVPSCP</sequence>
<name>A0A9P0SF90_PIEBR</name>
<accession>A0A9P0SF90</accession>
<reference evidence="1" key="1">
    <citation type="submission" date="2022-05" db="EMBL/GenBank/DDBJ databases">
        <authorList>
            <person name="Okamura Y."/>
        </authorList>
    </citation>
    <scope>NUCLEOTIDE SEQUENCE</scope>
</reference>
<dbReference type="EMBL" id="CALOZG010000001">
    <property type="protein sequence ID" value="CAH3832529.1"/>
    <property type="molecule type" value="Genomic_DNA"/>
</dbReference>
<proteinExistence type="predicted"/>
<dbReference type="Proteomes" id="UP001152562">
    <property type="component" value="Unassembled WGS sequence"/>
</dbReference>
<dbReference type="AlphaFoldDB" id="A0A9P0SF90"/>
<organism evidence="1 2">
    <name type="scientific">Pieris brassicae</name>
    <name type="common">White butterfly</name>
    <name type="synonym">Large white butterfly</name>
    <dbReference type="NCBI Taxonomy" id="7116"/>
    <lineage>
        <taxon>Eukaryota</taxon>
        <taxon>Metazoa</taxon>
        <taxon>Ecdysozoa</taxon>
        <taxon>Arthropoda</taxon>
        <taxon>Hexapoda</taxon>
        <taxon>Insecta</taxon>
        <taxon>Pterygota</taxon>
        <taxon>Neoptera</taxon>
        <taxon>Endopterygota</taxon>
        <taxon>Lepidoptera</taxon>
        <taxon>Glossata</taxon>
        <taxon>Ditrysia</taxon>
        <taxon>Papilionoidea</taxon>
        <taxon>Pieridae</taxon>
        <taxon>Pierinae</taxon>
        <taxon>Pieris</taxon>
    </lineage>
</organism>